<organism evidence="3 4">
    <name type="scientific">Hyaloscypha variabilis (strain UAMH 11265 / GT02V1 / F)</name>
    <name type="common">Meliniomyces variabilis</name>
    <dbReference type="NCBI Taxonomy" id="1149755"/>
    <lineage>
        <taxon>Eukaryota</taxon>
        <taxon>Fungi</taxon>
        <taxon>Dikarya</taxon>
        <taxon>Ascomycota</taxon>
        <taxon>Pezizomycotina</taxon>
        <taxon>Leotiomycetes</taxon>
        <taxon>Helotiales</taxon>
        <taxon>Hyaloscyphaceae</taxon>
        <taxon>Hyaloscypha</taxon>
        <taxon>Hyaloscypha variabilis</taxon>
    </lineage>
</organism>
<feature type="domain" description="Heterokaryon incompatibility" evidence="2">
    <location>
        <begin position="285"/>
        <end position="439"/>
    </location>
</feature>
<dbReference type="EMBL" id="KZ613940">
    <property type="protein sequence ID" value="PMD45468.1"/>
    <property type="molecule type" value="Genomic_DNA"/>
</dbReference>
<keyword evidence="1" id="KW-0472">Membrane</keyword>
<proteinExistence type="predicted"/>
<dbReference type="Pfam" id="PF26639">
    <property type="entry name" value="Het-6_barrel"/>
    <property type="match status" value="1"/>
</dbReference>
<dbReference type="Proteomes" id="UP000235786">
    <property type="component" value="Unassembled WGS sequence"/>
</dbReference>
<keyword evidence="1" id="KW-1133">Transmembrane helix</keyword>
<gene>
    <name evidence="3" type="ORF">L207DRAFT_508347</name>
</gene>
<keyword evidence="1" id="KW-0812">Transmembrane</keyword>
<evidence type="ECO:0000313" key="3">
    <source>
        <dbReference type="EMBL" id="PMD45468.1"/>
    </source>
</evidence>
<evidence type="ECO:0000259" key="2">
    <source>
        <dbReference type="Pfam" id="PF06985"/>
    </source>
</evidence>
<dbReference type="PANTHER" id="PTHR24148">
    <property type="entry name" value="ANKYRIN REPEAT DOMAIN-CONTAINING PROTEIN 39 HOMOLOG-RELATED"/>
    <property type="match status" value="1"/>
</dbReference>
<dbReference type="AlphaFoldDB" id="A0A2J6S403"/>
<evidence type="ECO:0000313" key="4">
    <source>
        <dbReference type="Proteomes" id="UP000235786"/>
    </source>
</evidence>
<dbReference type="STRING" id="1149755.A0A2J6S403"/>
<dbReference type="InterPro" id="IPR052895">
    <property type="entry name" value="HetReg/Transcr_Mod"/>
</dbReference>
<feature type="transmembrane region" description="Helical" evidence="1">
    <location>
        <begin position="124"/>
        <end position="144"/>
    </location>
</feature>
<dbReference type="PANTHER" id="PTHR24148:SF64">
    <property type="entry name" value="HETEROKARYON INCOMPATIBILITY DOMAIN-CONTAINING PROTEIN"/>
    <property type="match status" value="1"/>
</dbReference>
<dbReference type="OrthoDB" id="2157530at2759"/>
<protein>
    <submittedName>
        <fullName evidence="3">HET-domain-containing protein</fullName>
    </submittedName>
</protein>
<dbReference type="Pfam" id="PF06985">
    <property type="entry name" value="HET"/>
    <property type="match status" value="1"/>
</dbReference>
<name>A0A2J6S403_HYAVF</name>
<keyword evidence="4" id="KW-1185">Reference proteome</keyword>
<accession>A0A2J6S403</accession>
<dbReference type="InterPro" id="IPR010730">
    <property type="entry name" value="HET"/>
</dbReference>
<sequence length="895" mass="103212">MEDQAYKKELADLTKSMELLFQAVGAAQKLEKLKLQKRESEKPWLEWLKRWHKEAEPGVSSAVVVSTAALTFGRQYTVPFWWSLCLFPVVNPIYAKSIFTVELVPLFYDREQEYTIEEANEGIAGLYVLSGYVGWLFGLQLVVWSVYVGYFFIEHPIFTCTLFSIAYLVSRQKAWFEYVRVRMDALPYVLDLWMGNFYNRVRIRFWKWIDWLSYSIAIRFCKFCVRRILVFILWQPNFDKLGEFEYRDLDIGKREVRLLRIHRRIPFCDLKCALVHVSLDEAEPYQAISYCWGEQKDKSAGIILDNKKFAVTSTVHEILHRRSSIFASRLIWIDSICINQNDNTEKGDQVRLMTDIYKTASRVLVCLGDAPNARLGISMVHELVLLNDRVGYDRTALAKHILGYSYRIDNGDELLKPRLTGLLDLLHHPWFGRIWIIQEVVVAKSLTVLYSNYELIWDYLILFMELLATPEMSEIQSQFDASGQDFTDKTFPSSPRYALALANFQKDFRQGKLAPLNRCLSIFSAFGRKCPRDKIFALLGIAEPSPGILELIDYDKTLSEVLYDVAKYLYFQEGTLLAVLQFAGIGWDGVEPGCPSWVPNWTISFEPTTLAQAAGDMVDHRIQYCTATQMDSQISFLPEARLIKVRGQKLDKIKAISIVPTDFLPNRQNVPVKEMEEFCSWLENAELFAERHCGNTYPWPVGEVPAKQSIHEAFWRTLMGDRTQFARPAPPAYAEHFAKFLSYISQFRTLVKKYDGNNVKLRDVASQPSSYKNNFGTVEEFMAWQRDLNNANWLFGQPGFPRNFCVTEKGLMGMVPKYSKIGDDICLIYGAQVPFVLRATSEGGEMSEQKRMSEERNASHYEEPVHELVGECYMHGMMDGEGLNLGNWEGGFTIR</sequence>
<evidence type="ECO:0000256" key="1">
    <source>
        <dbReference type="SAM" id="Phobius"/>
    </source>
</evidence>
<reference evidence="3 4" key="1">
    <citation type="submission" date="2016-04" db="EMBL/GenBank/DDBJ databases">
        <title>A degradative enzymes factory behind the ericoid mycorrhizal symbiosis.</title>
        <authorList>
            <consortium name="DOE Joint Genome Institute"/>
            <person name="Martino E."/>
            <person name="Morin E."/>
            <person name="Grelet G."/>
            <person name="Kuo A."/>
            <person name="Kohler A."/>
            <person name="Daghino S."/>
            <person name="Barry K."/>
            <person name="Choi C."/>
            <person name="Cichocki N."/>
            <person name="Clum A."/>
            <person name="Copeland A."/>
            <person name="Hainaut M."/>
            <person name="Haridas S."/>
            <person name="Labutti K."/>
            <person name="Lindquist E."/>
            <person name="Lipzen A."/>
            <person name="Khouja H.-R."/>
            <person name="Murat C."/>
            <person name="Ohm R."/>
            <person name="Olson A."/>
            <person name="Spatafora J."/>
            <person name="Veneault-Fourrey C."/>
            <person name="Henrissat B."/>
            <person name="Grigoriev I."/>
            <person name="Martin F."/>
            <person name="Perotto S."/>
        </authorList>
    </citation>
    <scope>NUCLEOTIDE SEQUENCE [LARGE SCALE GENOMIC DNA]</scope>
    <source>
        <strain evidence="3 4">F</strain>
    </source>
</reference>